<dbReference type="Proteomes" id="UP000231701">
    <property type="component" value="Chromosome"/>
</dbReference>
<dbReference type="InterPro" id="IPR045864">
    <property type="entry name" value="aa-tRNA-synth_II/BPL/LPL"/>
</dbReference>
<sequence>MSDWGLAYKWLGRRAYEPVWQDLSACADAVARGVGEEVIFACEHEPVYTTGRRGIDNRLGEALPAPVVHTDRGGEMTFHGPGQIMLYPIINLRSREIGVKKYVSLLEESCIQLLNEFGIGAKRNCGFPGVWTERGKIAALGVRVTRGVAFHGMALNVNVDPKWFAAISPCGLQLGVASISDFTAPLPPIELADRWQFHLQPLL</sequence>
<dbReference type="Pfam" id="PF21948">
    <property type="entry name" value="LplA-B_cat"/>
    <property type="match status" value="1"/>
</dbReference>
<dbReference type="InterPro" id="IPR000544">
    <property type="entry name" value="Octanoyltransferase"/>
</dbReference>
<keyword evidence="2 5" id="KW-0808">Transferase</keyword>
<dbReference type="AlphaFoldDB" id="A0A2K8KZA6"/>
<evidence type="ECO:0000313" key="11">
    <source>
        <dbReference type="EMBL" id="ATX80132.1"/>
    </source>
</evidence>
<name>A0A2K8KZA6_MARES</name>
<keyword evidence="12" id="KW-1185">Reference proteome</keyword>
<keyword evidence="5" id="KW-0963">Cytoplasm</keyword>
<dbReference type="PANTHER" id="PTHR10993:SF7">
    <property type="entry name" value="LIPOYLTRANSFERASE 2, MITOCHONDRIAL-RELATED"/>
    <property type="match status" value="1"/>
</dbReference>
<evidence type="ECO:0000256" key="3">
    <source>
        <dbReference type="ARBA" id="ARBA00023315"/>
    </source>
</evidence>
<evidence type="ECO:0000313" key="12">
    <source>
        <dbReference type="Proteomes" id="UP000231701"/>
    </source>
</evidence>
<comment type="similarity">
    <text evidence="5 6">Belongs to the LipB family.</text>
</comment>
<feature type="binding site" evidence="5 8">
    <location>
        <begin position="152"/>
        <end position="154"/>
    </location>
    <ligand>
        <name>substrate</name>
    </ligand>
</feature>
<evidence type="ECO:0000256" key="4">
    <source>
        <dbReference type="ARBA" id="ARBA00024732"/>
    </source>
</evidence>
<feature type="binding site" evidence="5 8">
    <location>
        <begin position="139"/>
        <end position="141"/>
    </location>
    <ligand>
        <name>substrate</name>
    </ligand>
</feature>
<comment type="miscellaneous">
    <text evidence="5">In the reaction, the free carboxyl group of octanoic acid is attached via an amide linkage to the epsilon-amino group of a specific lysine residue of lipoyl domains of lipoate-dependent enzymes.</text>
</comment>
<feature type="active site" description="Acyl-thioester intermediate" evidence="5 7">
    <location>
        <position position="170"/>
    </location>
</feature>
<feature type="domain" description="BPL/LPL catalytic" evidence="10">
    <location>
        <begin position="33"/>
        <end position="203"/>
    </location>
</feature>
<feature type="site" description="Lowers pKa of active site Cys" evidence="5 9">
    <location>
        <position position="136"/>
    </location>
</feature>
<dbReference type="PROSITE" id="PS51733">
    <property type="entry name" value="BPL_LPL_CATALYTIC"/>
    <property type="match status" value="1"/>
</dbReference>
<accession>A0A2K8KZA6</accession>
<dbReference type="RefSeq" id="WP_100277941.1">
    <property type="nucleotide sequence ID" value="NZ_CP018799.1"/>
</dbReference>
<evidence type="ECO:0000256" key="6">
    <source>
        <dbReference type="PIRNR" id="PIRNR016262"/>
    </source>
</evidence>
<dbReference type="GO" id="GO:0005737">
    <property type="term" value="C:cytoplasm"/>
    <property type="evidence" value="ECO:0007669"/>
    <property type="project" value="UniProtKB-SubCell"/>
</dbReference>
<dbReference type="SUPFAM" id="SSF55681">
    <property type="entry name" value="Class II aaRS and biotin synthetases"/>
    <property type="match status" value="1"/>
</dbReference>
<dbReference type="PIRSF" id="PIRSF016262">
    <property type="entry name" value="LPLase"/>
    <property type="match status" value="1"/>
</dbReference>
<organism evidence="11 12">
    <name type="scientific">Mariprofundus aestuarium</name>
    <dbReference type="NCBI Taxonomy" id="1921086"/>
    <lineage>
        <taxon>Bacteria</taxon>
        <taxon>Pseudomonadati</taxon>
        <taxon>Pseudomonadota</taxon>
        <taxon>Candidatius Mariprofundia</taxon>
        <taxon>Mariprofundales</taxon>
        <taxon>Mariprofundaceae</taxon>
        <taxon>Mariprofundus</taxon>
    </lineage>
</organism>
<keyword evidence="3 5" id="KW-0012">Acyltransferase</keyword>
<comment type="pathway">
    <text evidence="1 5 6">Protein modification; protein lipoylation via endogenous pathway; protein N(6)-(lipoyl)lysine from octanoyl-[acyl-carrier-protein]: step 1/2.</text>
</comment>
<evidence type="ECO:0000256" key="5">
    <source>
        <dbReference type="HAMAP-Rule" id="MF_00013"/>
    </source>
</evidence>
<gene>
    <name evidence="5" type="primary">lipB</name>
    <name evidence="11" type="ORF">Ga0123461_1719</name>
</gene>
<dbReference type="GO" id="GO:0033819">
    <property type="term" value="F:lipoyl(octanoyl) transferase activity"/>
    <property type="evidence" value="ECO:0007669"/>
    <property type="project" value="UniProtKB-EC"/>
</dbReference>
<evidence type="ECO:0000256" key="2">
    <source>
        <dbReference type="ARBA" id="ARBA00022679"/>
    </source>
</evidence>
<dbReference type="EC" id="2.3.1.181" evidence="5 6"/>
<dbReference type="PANTHER" id="PTHR10993">
    <property type="entry name" value="OCTANOYLTRANSFERASE"/>
    <property type="match status" value="1"/>
</dbReference>
<dbReference type="InterPro" id="IPR004143">
    <property type="entry name" value="BPL_LPL_catalytic"/>
</dbReference>
<dbReference type="EMBL" id="CP018799">
    <property type="protein sequence ID" value="ATX80132.1"/>
    <property type="molecule type" value="Genomic_DNA"/>
</dbReference>
<reference evidence="11 12" key="1">
    <citation type="submission" date="2016-12" db="EMBL/GenBank/DDBJ databases">
        <title>Isolation and genomic insights into novel planktonic Zetaproteobacteria from stratified waters of the Chesapeake Bay.</title>
        <authorList>
            <person name="McAllister S.M."/>
            <person name="Kato S."/>
            <person name="Chan C.S."/>
            <person name="Chiu B.K."/>
            <person name="Field E.K."/>
        </authorList>
    </citation>
    <scope>NUCLEOTIDE SEQUENCE [LARGE SCALE GENOMIC DNA]</scope>
    <source>
        <strain evidence="11 12">CP-5</strain>
    </source>
</reference>
<evidence type="ECO:0000259" key="10">
    <source>
        <dbReference type="PROSITE" id="PS51733"/>
    </source>
</evidence>
<comment type="subcellular location">
    <subcellularLocation>
        <location evidence="5">Cytoplasm</location>
    </subcellularLocation>
</comment>
<comment type="catalytic activity">
    <reaction evidence="5 6">
        <text>octanoyl-[ACP] + L-lysyl-[protein] = N(6)-octanoyl-L-lysyl-[protein] + holo-[ACP] + H(+)</text>
        <dbReference type="Rhea" id="RHEA:17665"/>
        <dbReference type="Rhea" id="RHEA-COMP:9636"/>
        <dbReference type="Rhea" id="RHEA-COMP:9685"/>
        <dbReference type="Rhea" id="RHEA-COMP:9752"/>
        <dbReference type="Rhea" id="RHEA-COMP:9928"/>
        <dbReference type="ChEBI" id="CHEBI:15378"/>
        <dbReference type="ChEBI" id="CHEBI:29969"/>
        <dbReference type="ChEBI" id="CHEBI:64479"/>
        <dbReference type="ChEBI" id="CHEBI:78463"/>
        <dbReference type="ChEBI" id="CHEBI:78809"/>
        <dbReference type="EC" id="2.3.1.181"/>
    </reaction>
</comment>
<dbReference type="PROSITE" id="PS01313">
    <property type="entry name" value="LIPB"/>
    <property type="match status" value="1"/>
</dbReference>
<evidence type="ECO:0000256" key="9">
    <source>
        <dbReference type="PIRSR" id="PIRSR016262-3"/>
    </source>
</evidence>
<dbReference type="UniPathway" id="UPA00538">
    <property type="reaction ID" value="UER00592"/>
</dbReference>
<protein>
    <recommendedName>
        <fullName evidence="5 6">Octanoyltransferase</fullName>
        <ecNumber evidence="5 6">2.3.1.181</ecNumber>
    </recommendedName>
    <alternativeName>
        <fullName evidence="5">Lipoate-protein ligase B</fullName>
    </alternativeName>
    <alternativeName>
        <fullName evidence="5">Lipoyl/octanoyl transferase</fullName>
    </alternativeName>
    <alternativeName>
        <fullName evidence="5">Octanoyl-[acyl-carrier-protein]-protein N-octanoyltransferase</fullName>
    </alternativeName>
</protein>
<dbReference type="HAMAP" id="MF_00013">
    <property type="entry name" value="LipB"/>
    <property type="match status" value="1"/>
</dbReference>
<dbReference type="OrthoDB" id="9787061at2"/>
<comment type="function">
    <text evidence="4 5 6">Catalyzes the transfer of endogenously produced octanoic acid from octanoyl-acyl-carrier-protein onto the lipoyl domains of lipoate-dependent enzymes. Lipoyl-ACP can also act as a substrate although octanoyl-ACP is likely to be the physiological substrate.</text>
</comment>
<dbReference type="KEGG" id="maes:Ga0123461_1719"/>
<evidence type="ECO:0000256" key="1">
    <source>
        <dbReference type="ARBA" id="ARBA00004821"/>
    </source>
</evidence>
<evidence type="ECO:0000256" key="8">
    <source>
        <dbReference type="PIRSR" id="PIRSR016262-2"/>
    </source>
</evidence>
<dbReference type="Gene3D" id="3.30.930.10">
    <property type="entry name" value="Bira Bifunctional Protein, Domain 2"/>
    <property type="match status" value="1"/>
</dbReference>
<dbReference type="GO" id="GO:0009249">
    <property type="term" value="P:protein lipoylation"/>
    <property type="evidence" value="ECO:0007669"/>
    <property type="project" value="InterPro"/>
</dbReference>
<dbReference type="NCBIfam" id="TIGR00214">
    <property type="entry name" value="lipB"/>
    <property type="match status" value="1"/>
</dbReference>
<evidence type="ECO:0000256" key="7">
    <source>
        <dbReference type="PIRSR" id="PIRSR016262-1"/>
    </source>
</evidence>
<dbReference type="InterPro" id="IPR020605">
    <property type="entry name" value="Octanoyltransferase_CS"/>
</dbReference>
<feature type="binding site" evidence="5 8">
    <location>
        <begin position="72"/>
        <end position="79"/>
    </location>
    <ligand>
        <name>substrate</name>
    </ligand>
</feature>
<dbReference type="CDD" id="cd16444">
    <property type="entry name" value="LipB"/>
    <property type="match status" value="1"/>
</dbReference>
<proteinExistence type="inferred from homology"/>